<reference evidence="1 2" key="1">
    <citation type="journal article" date="2019" name="Commun. Biol.">
        <title>The bagworm genome reveals a unique fibroin gene that provides high tensile strength.</title>
        <authorList>
            <person name="Kono N."/>
            <person name="Nakamura H."/>
            <person name="Ohtoshi R."/>
            <person name="Tomita M."/>
            <person name="Numata K."/>
            <person name="Arakawa K."/>
        </authorList>
    </citation>
    <scope>NUCLEOTIDE SEQUENCE [LARGE SCALE GENOMIC DNA]</scope>
</reference>
<evidence type="ECO:0000313" key="2">
    <source>
        <dbReference type="Proteomes" id="UP000299102"/>
    </source>
</evidence>
<accession>A0A4C1VY41</accession>
<gene>
    <name evidence="1" type="ORF">EVAR_23363_1</name>
</gene>
<sequence length="102" mass="11644">MKGNVNGDPVVCFKPALFNRLRRFYGRHPRQRDCSGTTPIRPWTVHVCRTARKEHSFDRTARRTKLCRSELPLRMRQCAGSTLPDSSFSSPACVFYAIATLS</sequence>
<comment type="caution">
    <text evidence="1">The sequence shown here is derived from an EMBL/GenBank/DDBJ whole genome shotgun (WGS) entry which is preliminary data.</text>
</comment>
<name>A0A4C1VY41_EUMVA</name>
<dbReference type="EMBL" id="BGZK01000423">
    <property type="protein sequence ID" value="GBP42725.1"/>
    <property type="molecule type" value="Genomic_DNA"/>
</dbReference>
<protein>
    <submittedName>
        <fullName evidence="1">Uncharacterized protein</fullName>
    </submittedName>
</protein>
<dbReference type="AlphaFoldDB" id="A0A4C1VY41"/>
<evidence type="ECO:0000313" key="1">
    <source>
        <dbReference type="EMBL" id="GBP42725.1"/>
    </source>
</evidence>
<organism evidence="1 2">
    <name type="scientific">Eumeta variegata</name>
    <name type="common">Bagworm moth</name>
    <name type="synonym">Eumeta japonica</name>
    <dbReference type="NCBI Taxonomy" id="151549"/>
    <lineage>
        <taxon>Eukaryota</taxon>
        <taxon>Metazoa</taxon>
        <taxon>Ecdysozoa</taxon>
        <taxon>Arthropoda</taxon>
        <taxon>Hexapoda</taxon>
        <taxon>Insecta</taxon>
        <taxon>Pterygota</taxon>
        <taxon>Neoptera</taxon>
        <taxon>Endopterygota</taxon>
        <taxon>Lepidoptera</taxon>
        <taxon>Glossata</taxon>
        <taxon>Ditrysia</taxon>
        <taxon>Tineoidea</taxon>
        <taxon>Psychidae</taxon>
        <taxon>Oiketicinae</taxon>
        <taxon>Eumeta</taxon>
    </lineage>
</organism>
<keyword evidence="2" id="KW-1185">Reference proteome</keyword>
<dbReference type="Proteomes" id="UP000299102">
    <property type="component" value="Unassembled WGS sequence"/>
</dbReference>
<proteinExistence type="predicted"/>